<dbReference type="Gene3D" id="3.40.50.1820">
    <property type="entry name" value="alpha/beta hydrolase"/>
    <property type="match status" value="1"/>
</dbReference>
<dbReference type="GO" id="GO:0009696">
    <property type="term" value="P:salicylic acid metabolic process"/>
    <property type="evidence" value="ECO:0007669"/>
    <property type="project" value="TreeGrafter"/>
</dbReference>
<accession>A0A4D6KW48</accession>
<evidence type="ECO:0000256" key="11">
    <source>
        <dbReference type="ARBA" id="ARBA00052511"/>
    </source>
</evidence>
<evidence type="ECO:0000256" key="7">
    <source>
        <dbReference type="ARBA" id="ARBA00051647"/>
    </source>
</evidence>
<dbReference type="GO" id="GO:0009694">
    <property type="term" value="P:jasmonic acid metabolic process"/>
    <property type="evidence" value="ECO:0007669"/>
    <property type="project" value="TreeGrafter"/>
</dbReference>
<evidence type="ECO:0000256" key="9">
    <source>
        <dbReference type="ARBA" id="ARBA00051977"/>
    </source>
</evidence>
<comment type="catalytic activity">
    <reaction evidence="6">
        <text>formylthiophene + hydrogen cyanide = (2R)-2-hydroxy-2-(thiophen-2-yl)acetonitrile</text>
        <dbReference type="Rhea" id="RHEA:77455"/>
        <dbReference type="ChEBI" id="CHEBI:18407"/>
        <dbReference type="ChEBI" id="CHEBI:87301"/>
        <dbReference type="ChEBI" id="CHEBI:197332"/>
    </reaction>
</comment>
<dbReference type="GO" id="GO:0047606">
    <property type="term" value="F:(S)-hydroxynitrile lyase activity"/>
    <property type="evidence" value="ECO:0007669"/>
    <property type="project" value="UniProtKB-EC"/>
</dbReference>
<comment type="catalytic activity">
    <reaction evidence="11">
        <text>3-formylthiophene + hydrogen cyanide = (2S)-2-hydroxy-2-(thiophen-3-yl)acetonitrile</text>
        <dbReference type="Rhea" id="RHEA:77459"/>
        <dbReference type="ChEBI" id="CHEBI:18407"/>
        <dbReference type="ChEBI" id="CHEBI:87611"/>
        <dbReference type="ChEBI" id="CHEBI:197333"/>
    </reaction>
</comment>
<dbReference type="FunFam" id="3.40.50.1820:FF:000051">
    <property type="entry name" value="(S)-hydroxynitrile lyase"/>
    <property type="match status" value="1"/>
</dbReference>
<dbReference type="InterPro" id="IPR029058">
    <property type="entry name" value="AB_hydrolase_fold"/>
</dbReference>
<evidence type="ECO:0000256" key="3">
    <source>
        <dbReference type="ARBA" id="ARBA00050241"/>
    </source>
</evidence>
<dbReference type="Pfam" id="PF00561">
    <property type="entry name" value="Abhydrolase_1"/>
    <property type="match status" value="1"/>
</dbReference>
<protein>
    <recommendedName>
        <fullName evidence="17">(S)-hydroxynitrile lyase</fullName>
        <ecNumber evidence="16">4.1.2.47</ecNumber>
    </recommendedName>
    <alternativeName>
        <fullName evidence="18">2-hydroxy-2-methylpropanenitrile lyase</fullName>
    </alternativeName>
    <alternativeName>
        <fullName evidence="19">Acetone cyanohydrin lyase</fullName>
    </alternativeName>
    <alternativeName>
        <fullName evidence="20">Hydroxynitrile lyase</fullName>
    </alternativeName>
</protein>
<comment type="catalytic activity">
    <reaction evidence="7">
        <text>butan-2-one + hydrogen cyanide = 2-hydroxy-2-methylbutanenitrile</text>
        <dbReference type="Rhea" id="RHEA:77467"/>
        <dbReference type="ChEBI" id="CHEBI:18407"/>
        <dbReference type="ChEBI" id="CHEBI:28398"/>
        <dbReference type="ChEBI" id="CHEBI:60954"/>
    </reaction>
    <physiologicalReaction direction="right-to-left" evidence="7">
        <dbReference type="Rhea" id="RHEA:77469"/>
    </physiologicalReaction>
</comment>
<feature type="domain" description="AB hydrolase-1" evidence="21">
    <location>
        <begin position="7"/>
        <end position="238"/>
    </location>
</feature>
<dbReference type="EMBL" id="CP039346">
    <property type="protein sequence ID" value="QCD81682.1"/>
    <property type="molecule type" value="Genomic_DNA"/>
</dbReference>
<sequence length="257" mass="28799">MGSENKHFVLVHGACHGAWCWYKLKPRLESAGHKVTVLDLAASGINPRKIEDVHTFSQYSEPLLQLLATIPPNEKVILVGHSLGGLNIALATEKFPEKVAVAVFLTAFTPDIEHQPSYVLEKYAERIPLSTWMNVKFEPSGNKTSILFSPMYMSSNLYQRSPAQDLELAKSLVRTSSLFVEDLAIQMKFSKEGYGSVSRSFIVCTEDLTIPMEYQQWMIQNAVIDDVLSIEGADHMAMNSKPRELFDSLQKIATKYA</sequence>
<comment type="catalytic activity">
    <reaction evidence="13">
        <text>cyclohexanecarbaldehyde + hydrogen cyanide = (2S)-2-cyclohexyl-2-hydroxyacetonitrile</text>
        <dbReference type="Rhea" id="RHEA:77423"/>
        <dbReference type="ChEBI" id="CHEBI:18407"/>
        <dbReference type="ChEBI" id="CHEBI:197359"/>
        <dbReference type="ChEBI" id="CHEBI:197360"/>
    </reaction>
</comment>
<evidence type="ECO:0000259" key="21">
    <source>
        <dbReference type="Pfam" id="PF00561"/>
    </source>
</evidence>
<comment type="similarity">
    <text evidence="15">Belongs to the AB hydrolase superfamily. Hydroxynitrile lyase family.</text>
</comment>
<comment type="catalytic activity">
    <reaction evidence="8">
        <text>a disubstituted aliphatic (S)-hydroxynitrile = a ketone + hydrogen cyanide</text>
        <dbReference type="Rhea" id="RHEA:56592"/>
        <dbReference type="ChEBI" id="CHEBI:17087"/>
        <dbReference type="ChEBI" id="CHEBI:18407"/>
        <dbReference type="ChEBI" id="CHEBI:140597"/>
        <dbReference type="EC" id="4.1.2.47"/>
    </reaction>
</comment>
<dbReference type="EC" id="4.1.2.47" evidence="16"/>
<dbReference type="SUPFAM" id="SSF53474">
    <property type="entry name" value="alpha/beta-Hydrolases"/>
    <property type="match status" value="1"/>
</dbReference>
<comment type="catalytic activity">
    <reaction evidence="5">
        <text>benzaldehyde + hydrogen cyanide = (S)-mandelonitrile</text>
        <dbReference type="Rhea" id="RHEA:77427"/>
        <dbReference type="ChEBI" id="CHEBI:17169"/>
        <dbReference type="ChEBI" id="CHEBI:18407"/>
        <dbReference type="ChEBI" id="CHEBI:36941"/>
    </reaction>
</comment>
<comment type="catalytic activity">
    <reaction evidence="4">
        <text>2-hydroxy-2-methylpropanenitrile = acetone + hydrogen cyanide</text>
        <dbReference type="Rhea" id="RHEA:11932"/>
        <dbReference type="ChEBI" id="CHEBI:15347"/>
        <dbReference type="ChEBI" id="CHEBI:15348"/>
        <dbReference type="ChEBI" id="CHEBI:18407"/>
    </reaction>
    <physiologicalReaction direction="left-to-right" evidence="4">
        <dbReference type="Rhea" id="RHEA:11933"/>
    </physiologicalReaction>
</comment>
<evidence type="ECO:0000256" key="16">
    <source>
        <dbReference type="ARBA" id="ARBA00066572"/>
    </source>
</evidence>
<dbReference type="GO" id="GO:0080032">
    <property type="term" value="F:methyl jasmonate esterase activity"/>
    <property type="evidence" value="ECO:0007669"/>
    <property type="project" value="TreeGrafter"/>
</dbReference>
<dbReference type="Proteomes" id="UP000501690">
    <property type="component" value="Linkage Group LG2"/>
</dbReference>
<comment type="catalytic activity">
    <reaction evidence="3">
        <text>a monosubstituted aliphatic (S)-hydroxynitrile = an aldehyde + hydrogen cyanide</text>
        <dbReference type="Rhea" id="RHEA:56588"/>
        <dbReference type="ChEBI" id="CHEBI:17478"/>
        <dbReference type="ChEBI" id="CHEBI:18407"/>
        <dbReference type="ChEBI" id="CHEBI:140596"/>
        <dbReference type="EC" id="4.1.2.47"/>
    </reaction>
</comment>
<comment type="catalytic activity">
    <reaction evidence="12">
        <text>2,2-dimethylpropanal + hydrogen cyanide = (2S)-2-hydroxy-3,3-dimethylbutanenitrile</text>
        <dbReference type="Rhea" id="RHEA:77407"/>
        <dbReference type="ChEBI" id="CHEBI:18407"/>
        <dbReference type="ChEBI" id="CHEBI:141557"/>
        <dbReference type="ChEBI" id="CHEBI:197355"/>
    </reaction>
</comment>
<organism evidence="22 23">
    <name type="scientific">Vigna unguiculata</name>
    <name type="common">Cowpea</name>
    <dbReference type="NCBI Taxonomy" id="3917"/>
    <lineage>
        <taxon>Eukaryota</taxon>
        <taxon>Viridiplantae</taxon>
        <taxon>Streptophyta</taxon>
        <taxon>Embryophyta</taxon>
        <taxon>Tracheophyta</taxon>
        <taxon>Spermatophyta</taxon>
        <taxon>Magnoliopsida</taxon>
        <taxon>eudicotyledons</taxon>
        <taxon>Gunneridae</taxon>
        <taxon>Pentapetalae</taxon>
        <taxon>rosids</taxon>
        <taxon>fabids</taxon>
        <taxon>Fabales</taxon>
        <taxon>Fabaceae</taxon>
        <taxon>Papilionoideae</taxon>
        <taxon>50 kb inversion clade</taxon>
        <taxon>NPAAA clade</taxon>
        <taxon>indigoferoid/millettioid clade</taxon>
        <taxon>Phaseoleae</taxon>
        <taxon>Vigna</taxon>
    </lineage>
</organism>
<dbReference type="InterPro" id="IPR045889">
    <property type="entry name" value="MES/HNL"/>
</dbReference>
<evidence type="ECO:0000313" key="22">
    <source>
        <dbReference type="EMBL" id="QCD81682.1"/>
    </source>
</evidence>
<comment type="catalytic activity">
    <reaction evidence="9">
        <text>acrolein + hydrogen cyanide = (2S)-2-hydroxybut-3-enenitrile</text>
        <dbReference type="Rhea" id="RHEA:77411"/>
        <dbReference type="ChEBI" id="CHEBI:15368"/>
        <dbReference type="ChEBI" id="CHEBI:18407"/>
        <dbReference type="ChEBI" id="CHEBI:197356"/>
    </reaction>
</comment>
<evidence type="ECO:0000256" key="8">
    <source>
        <dbReference type="ARBA" id="ARBA00051735"/>
    </source>
</evidence>
<evidence type="ECO:0000256" key="6">
    <source>
        <dbReference type="ARBA" id="ARBA00050608"/>
    </source>
</evidence>
<dbReference type="PANTHER" id="PTHR10992">
    <property type="entry name" value="METHYLESTERASE FAMILY MEMBER"/>
    <property type="match status" value="1"/>
</dbReference>
<comment type="catalytic activity">
    <reaction evidence="14">
        <text>an aromatic (S)-hydroxynitrile = an aromatic aldehyde + hydrogen cyanide</text>
        <dbReference type="Rhea" id="RHEA:54660"/>
        <dbReference type="ChEBI" id="CHEBI:18407"/>
        <dbReference type="ChEBI" id="CHEBI:33855"/>
        <dbReference type="ChEBI" id="CHEBI:138306"/>
        <dbReference type="EC" id="4.1.2.47"/>
    </reaction>
</comment>
<keyword evidence="1" id="KW-0378">Hydrolase</keyword>
<dbReference type="InterPro" id="IPR000073">
    <property type="entry name" value="AB_hydrolase_1"/>
</dbReference>
<evidence type="ECO:0000256" key="18">
    <source>
        <dbReference type="ARBA" id="ARBA00076040"/>
    </source>
</evidence>
<evidence type="ECO:0000256" key="10">
    <source>
        <dbReference type="ARBA" id="ARBA00052033"/>
    </source>
</evidence>
<evidence type="ECO:0000256" key="4">
    <source>
        <dbReference type="ARBA" id="ARBA00050262"/>
    </source>
</evidence>
<keyword evidence="23" id="KW-1185">Reference proteome</keyword>
<name>A0A4D6KW48_VIGUN</name>
<evidence type="ECO:0000313" key="23">
    <source>
        <dbReference type="Proteomes" id="UP000501690"/>
    </source>
</evidence>
<evidence type="ECO:0000256" key="20">
    <source>
        <dbReference type="ARBA" id="ARBA00079794"/>
    </source>
</evidence>
<evidence type="ECO:0000256" key="1">
    <source>
        <dbReference type="ARBA" id="ARBA00022801"/>
    </source>
</evidence>
<dbReference type="GO" id="GO:0080031">
    <property type="term" value="F:methyl salicylate esterase activity"/>
    <property type="evidence" value="ECO:0007669"/>
    <property type="project" value="TreeGrafter"/>
</dbReference>
<dbReference type="PANTHER" id="PTHR10992:SF1083">
    <property type="entry name" value="METHYLESTERASE 1"/>
    <property type="match status" value="1"/>
</dbReference>
<evidence type="ECO:0000256" key="2">
    <source>
        <dbReference type="ARBA" id="ARBA00050104"/>
    </source>
</evidence>
<evidence type="ECO:0000256" key="5">
    <source>
        <dbReference type="ARBA" id="ARBA00050358"/>
    </source>
</evidence>
<evidence type="ECO:0000256" key="19">
    <source>
        <dbReference type="ARBA" id="ARBA00078291"/>
    </source>
</evidence>
<gene>
    <name evidence="22" type="ORF">DEO72_LG2g2012</name>
</gene>
<dbReference type="GO" id="GO:0080030">
    <property type="term" value="F:methyl indole-3-acetate esterase activity"/>
    <property type="evidence" value="ECO:0007669"/>
    <property type="project" value="TreeGrafter"/>
</dbReference>
<dbReference type="AlphaFoldDB" id="A0A4D6KW48"/>
<reference evidence="22 23" key="1">
    <citation type="submission" date="2019-04" db="EMBL/GenBank/DDBJ databases">
        <title>An improved genome assembly and genetic linkage map for asparagus bean, Vigna unguiculata ssp. sesquipedialis.</title>
        <authorList>
            <person name="Xia Q."/>
            <person name="Zhang R."/>
            <person name="Dong Y."/>
        </authorList>
    </citation>
    <scope>NUCLEOTIDE SEQUENCE [LARGE SCALE GENOMIC DNA]</scope>
    <source>
        <tissue evidence="22">Leaf</tissue>
    </source>
</reference>
<evidence type="ECO:0000256" key="12">
    <source>
        <dbReference type="ARBA" id="ARBA00052600"/>
    </source>
</evidence>
<comment type="catalytic activity">
    <reaction evidence="2">
        <text>4-methoxybenzaldehyde + hydrogen cyanide = (2S)-2-hydroxy-2-(4-methoxyphenyl)acetonitrile</text>
        <dbReference type="Rhea" id="RHEA:77447"/>
        <dbReference type="ChEBI" id="CHEBI:18407"/>
        <dbReference type="ChEBI" id="CHEBI:28235"/>
        <dbReference type="ChEBI" id="CHEBI:197328"/>
    </reaction>
</comment>
<evidence type="ECO:0000256" key="15">
    <source>
        <dbReference type="ARBA" id="ARBA00060885"/>
    </source>
</evidence>
<proteinExistence type="inferred from homology"/>
<comment type="catalytic activity">
    <reaction evidence="10">
        <text>2-methylpropanal + hydrogen cyanide = (2S)-2-hydroxy-3-methylbutanenitrile</text>
        <dbReference type="Rhea" id="RHEA:77403"/>
        <dbReference type="ChEBI" id="CHEBI:18407"/>
        <dbReference type="ChEBI" id="CHEBI:48943"/>
        <dbReference type="ChEBI" id="CHEBI:197354"/>
    </reaction>
</comment>
<evidence type="ECO:0000256" key="14">
    <source>
        <dbReference type="ARBA" id="ARBA00052826"/>
    </source>
</evidence>
<evidence type="ECO:0000256" key="17">
    <source>
        <dbReference type="ARBA" id="ARBA00069221"/>
    </source>
</evidence>
<evidence type="ECO:0000256" key="13">
    <source>
        <dbReference type="ARBA" id="ARBA00052609"/>
    </source>
</evidence>